<comment type="similarity">
    <text evidence="2">Belongs to the SAM hydrolase / SAM-dependent halogenase family.</text>
</comment>
<dbReference type="InterPro" id="IPR046470">
    <property type="entry name" value="SAM_HAT_C"/>
</dbReference>
<dbReference type="InterPro" id="IPR023227">
    <property type="entry name" value="SAM_OH_AdoTrfase_C_sf"/>
</dbReference>
<dbReference type="OrthoDB" id="9792195at2"/>
<name>A0A0X8FLA2_9LACT</name>
<dbReference type="InterPro" id="IPR023228">
    <property type="entry name" value="SAM_OH_AdoTrfase_N_sf"/>
</dbReference>
<dbReference type="PANTHER" id="PTHR35092:SF1">
    <property type="entry name" value="CHLORINASE MJ1651"/>
    <property type="match status" value="1"/>
</dbReference>
<proteinExistence type="inferred from homology"/>
<protein>
    <submittedName>
        <fullName evidence="5">DNA-directed RNA polymerase subunit delta</fullName>
    </submittedName>
</protein>
<keyword evidence="6" id="KW-1185">Reference proteome</keyword>
<reference evidence="6" key="2">
    <citation type="submission" date="2016-01" db="EMBL/GenBank/DDBJ databases">
        <title>Six Aerococcus type strain genome sequencing and assembly using PacBio and Illumina Hiseq.</title>
        <authorList>
            <person name="Carkaci D."/>
            <person name="Dargis R."/>
            <person name="Nielsen X.C."/>
            <person name="Skovgaard O."/>
            <person name="Fuursted K."/>
            <person name="Christensen J.J."/>
        </authorList>
    </citation>
    <scope>NUCLEOTIDE SEQUENCE [LARGE SCALE GENOMIC DNA]</scope>
    <source>
        <strain evidence="6">CCUG42038B</strain>
    </source>
</reference>
<keyword evidence="5" id="KW-0804">Transcription</keyword>
<organism evidence="5 6">
    <name type="scientific">Aerococcus urinaehominis</name>
    <dbReference type="NCBI Taxonomy" id="128944"/>
    <lineage>
        <taxon>Bacteria</taxon>
        <taxon>Bacillati</taxon>
        <taxon>Bacillota</taxon>
        <taxon>Bacilli</taxon>
        <taxon>Lactobacillales</taxon>
        <taxon>Aerococcaceae</taxon>
        <taxon>Aerococcus</taxon>
    </lineage>
</organism>
<dbReference type="SUPFAM" id="SSF102522">
    <property type="entry name" value="Bacterial fluorinating enzyme, N-terminal domain"/>
    <property type="match status" value="1"/>
</dbReference>
<evidence type="ECO:0000256" key="1">
    <source>
        <dbReference type="ARBA" id="ARBA00022691"/>
    </source>
</evidence>
<dbReference type="SUPFAM" id="SSF101852">
    <property type="entry name" value="Bacterial fluorinating enzyme, C-terminal domain"/>
    <property type="match status" value="1"/>
</dbReference>
<dbReference type="InterPro" id="IPR046469">
    <property type="entry name" value="SAM_HAT_N"/>
</dbReference>
<accession>A0A0X8FLA2</accession>
<dbReference type="GO" id="GO:0000428">
    <property type="term" value="C:DNA-directed RNA polymerase complex"/>
    <property type="evidence" value="ECO:0007669"/>
    <property type="project" value="UniProtKB-KW"/>
</dbReference>
<dbReference type="EMBL" id="CP014163">
    <property type="protein sequence ID" value="AMB99390.1"/>
    <property type="molecule type" value="Genomic_DNA"/>
</dbReference>
<evidence type="ECO:0000313" key="5">
    <source>
        <dbReference type="EMBL" id="AMB99390.1"/>
    </source>
</evidence>
<sequence length="288" mass="31438">MDALVLQTDFGLVDGAVSAMHGVARQVSPDLQVSDLTHDIPQYDIWSAAYRLIQTLEYWPAGTVFVSVVDPGVGSDRRSVAVKTRDGKYVITPDNGTLTHLLAREEIVEARQIDESKSRLPHSQESHTFHGRDIYAYNGARLASGQVDFAGLGQDIPVASLTKLPVAEASYDQGVLRGIIDIHDIRFGSLWTNISSDLIRQAGIKNGDHLVVKISHQGKAVYQNIMPFVRSFAQVGVGEPLAYVNSLVNLGIAVNQDSFSKLYNIGLGVDWQIEISKAPAALVDLFNQ</sequence>
<evidence type="ECO:0000259" key="4">
    <source>
        <dbReference type="Pfam" id="PF20257"/>
    </source>
</evidence>
<feature type="domain" description="S-adenosyl-l-methionine hydroxide adenosyltransferase N-terminal" evidence="3">
    <location>
        <begin position="4"/>
        <end position="149"/>
    </location>
</feature>
<dbReference type="Pfam" id="PF20257">
    <property type="entry name" value="SAM_HAT_C"/>
    <property type="match status" value="1"/>
</dbReference>
<keyword evidence="1" id="KW-0949">S-adenosyl-L-methionine</keyword>
<evidence type="ECO:0000313" key="6">
    <source>
        <dbReference type="Proteomes" id="UP000062260"/>
    </source>
</evidence>
<dbReference type="RefSeq" id="WP_067979034.1">
    <property type="nucleotide sequence ID" value="NZ_CP014163.1"/>
</dbReference>
<dbReference type="PANTHER" id="PTHR35092">
    <property type="entry name" value="CHLORINASE MJ1651"/>
    <property type="match status" value="1"/>
</dbReference>
<reference evidence="5 6" key="1">
    <citation type="journal article" date="2016" name="Genome Announc.">
        <title>Complete Genome Sequences of Aerococcus christensenii CCUG 28831T, Aerococcus sanguinicola CCUG 43001T, Aerococcus urinae CCUG 36881T, Aerococcus urinaeequi CCUG 28094T, Aerococcus urinaehominis CCUG 42038 BT, and Aerococcus viridans CCUG 4311T.</title>
        <authorList>
            <person name="Carkaci D."/>
            <person name="Dargis R."/>
            <person name="Nielsen X.C."/>
            <person name="Skovgaard O."/>
            <person name="Fuursted K."/>
            <person name="Christensen J.J."/>
        </authorList>
    </citation>
    <scope>NUCLEOTIDE SEQUENCE [LARGE SCALE GENOMIC DNA]</scope>
    <source>
        <strain evidence="5 6">CCUG42038B</strain>
    </source>
</reference>
<evidence type="ECO:0000259" key="3">
    <source>
        <dbReference type="Pfam" id="PF01887"/>
    </source>
</evidence>
<gene>
    <name evidence="5" type="ORF">AWM75_05010</name>
</gene>
<evidence type="ECO:0000256" key="2">
    <source>
        <dbReference type="ARBA" id="ARBA00024035"/>
    </source>
</evidence>
<dbReference type="Proteomes" id="UP000062260">
    <property type="component" value="Chromosome"/>
</dbReference>
<dbReference type="Gene3D" id="2.40.30.90">
    <property type="entry name" value="Bacterial fluorinating enzyme like"/>
    <property type="match status" value="1"/>
</dbReference>
<keyword evidence="5" id="KW-0240">DNA-directed RNA polymerase</keyword>
<feature type="domain" description="S-adenosyl-l-methionine hydroxide adenosyltransferase C-terminal" evidence="4">
    <location>
        <begin position="179"/>
        <end position="271"/>
    </location>
</feature>
<dbReference type="KEGG" id="auh:AWM75_05010"/>
<dbReference type="Pfam" id="PF01887">
    <property type="entry name" value="SAM_HAT_N"/>
    <property type="match status" value="1"/>
</dbReference>
<dbReference type="Gene3D" id="3.40.50.10790">
    <property type="entry name" value="S-adenosyl-l-methionine hydroxide adenosyltransferase, N-terminal"/>
    <property type="match status" value="1"/>
</dbReference>
<dbReference type="AlphaFoldDB" id="A0A0X8FLA2"/>
<dbReference type="PIRSF" id="PIRSF006779">
    <property type="entry name" value="UCP006779"/>
    <property type="match status" value="1"/>
</dbReference>
<dbReference type="InterPro" id="IPR002747">
    <property type="entry name" value="SAM_OH_AdoTrfase"/>
</dbReference>
<dbReference type="STRING" id="128944.AWM75_05010"/>